<evidence type="ECO:0000259" key="2">
    <source>
        <dbReference type="Pfam" id="PF26130"/>
    </source>
</evidence>
<feature type="region of interest" description="Disordered" evidence="1">
    <location>
        <begin position="56"/>
        <end position="108"/>
    </location>
</feature>
<dbReference type="Pfam" id="PF26130">
    <property type="entry name" value="PB1-like"/>
    <property type="match status" value="1"/>
</dbReference>
<dbReference type="Proteomes" id="UP000289738">
    <property type="component" value="Chromosome B06"/>
</dbReference>
<proteinExistence type="predicted"/>
<feature type="compositionally biased region" description="Basic residues" evidence="1">
    <location>
        <begin position="85"/>
        <end position="94"/>
    </location>
</feature>
<feature type="compositionally biased region" description="Polar residues" evidence="1">
    <location>
        <begin position="340"/>
        <end position="358"/>
    </location>
</feature>
<feature type="region of interest" description="Disordered" evidence="1">
    <location>
        <begin position="306"/>
        <end position="361"/>
    </location>
</feature>
<comment type="caution">
    <text evidence="3">The sequence shown here is derived from an EMBL/GenBank/DDBJ whole genome shotgun (WGS) entry which is preliminary data.</text>
</comment>
<protein>
    <recommendedName>
        <fullName evidence="2">PB1-like domain-containing protein</fullName>
    </recommendedName>
</protein>
<feature type="compositionally biased region" description="Basic and acidic residues" evidence="1">
    <location>
        <begin position="95"/>
        <end position="108"/>
    </location>
</feature>
<feature type="compositionally biased region" description="Polar residues" evidence="1">
    <location>
        <begin position="493"/>
        <end position="506"/>
    </location>
</feature>
<accession>A0A444YJP6</accession>
<feature type="compositionally biased region" description="Pro residues" evidence="1">
    <location>
        <begin position="382"/>
        <end position="397"/>
    </location>
</feature>
<feature type="region of interest" description="Disordered" evidence="1">
    <location>
        <begin position="1"/>
        <end position="32"/>
    </location>
</feature>
<feature type="region of interest" description="Disordered" evidence="1">
    <location>
        <begin position="442"/>
        <end position="516"/>
    </location>
</feature>
<dbReference type="EMBL" id="SDMP01000016">
    <property type="protein sequence ID" value="RYR02117.1"/>
    <property type="molecule type" value="Genomic_DNA"/>
</dbReference>
<evidence type="ECO:0000313" key="4">
    <source>
        <dbReference type="Proteomes" id="UP000289738"/>
    </source>
</evidence>
<name>A0A444YJP6_ARAHY</name>
<reference evidence="3 4" key="1">
    <citation type="submission" date="2019-01" db="EMBL/GenBank/DDBJ databases">
        <title>Sequencing of cultivated peanut Arachis hypogaea provides insights into genome evolution and oil improvement.</title>
        <authorList>
            <person name="Chen X."/>
        </authorList>
    </citation>
    <scope>NUCLEOTIDE SEQUENCE [LARGE SCALE GENOMIC DNA]</scope>
    <source>
        <strain evidence="4">cv. Fuhuasheng</strain>
        <tissue evidence="3">Leaves</tissue>
    </source>
</reference>
<evidence type="ECO:0000256" key="1">
    <source>
        <dbReference type="SAM" id="MobiDB-lite"/>
    </source>
</evidence>
<keyword evidence="4" id="KW-1185">Reference proteome</keyword>
<feature type="compositionally biased region" description="Low complexity" evidence="1">
    <location>
        <begin position="442"/>
        <end position="470"/>
    </location>
</feature>
<dbReference type="InterPro" id="IPR058594">
    <property type="entry name" value="PB1-like_dom_pln"/>
</dbReference>
<evidence type="ECO:0000313" key="3">
    <source>
        <dbReference type="EMBL" id="RYR02117.1"/>
    </source>
</evidence>
<dbReference type="AlphaFoldDB" id="A0A444YJP6"/>
<gene>
    <name evidence="3" type="ORF">Ahy_B06g080946</name>
</gene>
<feature type="compositionally biased region" description="Basic residues" evidence="1">
    <location>
        <begin position="60"/>
        <end position="73"/>
    </location>
</feature>
<feature type="compositionally biased region" description="Basic and acidic residues" evidence="1">
    <location>
        <begin position="1"/>
        <end position="30"/>
    </location>
</feature>
<sequence>MKHTKKKEEKRKEEGEEEERRGGGTQDTKRNNMIFTRALSATPRESCATCNNAARENGVKKRQQRWAKRRRARRVELTGGGRGSVGRRLRRHRYGRQDVQQREKTSGADDNLRVDERVLVGVDRVSCWSCVVPSIGCLCSGYDVVANSELFSVYVCLQMATIHITLVISHREKFEKGDDGKLAYIGGEKTEIERVNVDTLNRFFMNDLVNDIGYTDMSELYWLEPGKELDGGLKLLRLDMDVVTMYEAAIANGRRVEVFTEHPVNLPEFVEEKNEPEPEVEILTVNRTPVKHRTKLCVRRSPTLKKKGKRLVKSSETVGGTRGVDAQTEDDVLDKDVHPTTRNTQQPDISNDQPNIPTHSPKVTFEEAPRIIQLPNTLTEPNLPPYQPLENTPPHPEQPNVSAAIEETGHQIPISAEFVAPTVDKGPAESIEVFTQYIPQPCQEPESQEQSIQNEMETPGSGSQPSSSQPEPDINPDVSGGSQKKRKRRSTVRPPSSGQTFIPNQDPNKHPSFLYL</sequence>
<feature type="domain" description="PB1-like" evidence="2">
    <location>
        <begin position="162"/>
        <end position="262"/>
    </location>
</feature>
<feature type="region of interest" description="Disordered" evidence="1">
    <location>
        <begin position="376"/>
        <end position="401"/>
    </location>
</feature>
<organism evidence="3 4">
    <name type="scientific">Arachis hypogaea</name>
    <name type="common">Peanut</name>
    <dbReference type="NCBI Taxonomy" id="3818"/>
    <lineage>
        <taxon>Eukaryota</taxon>
        <taxon>Viridiplantae</taxon>
        <taxon>Streptophyta</taxon>
        <taxon>Embryophyta</taxon>
        <taxon>Tracheophyta</taxon>
        <taxon>Spermatophyta</taxon>
        <taxon>Magnoliopsida</taxon>
        <taxon>eudicotyledons</taxon>
        <taxon>Gunneridae</taxon>
        <taxon>Pentapetalae</taxon>
        <taxon>rosids</taxon>
        <taxon>fabids</taxon>
        <taxon>Fabales</taxon>
        <taxon>Fabaceae</taxon>
        <taxon>Papilionoideae</taxon>
        <taxon>50 kb inversion clade</taxon>
        <taxon>dalbergioids sensu lato</taxon>
        <taxon>Dalbergieae</taxon>
        <taxon>Pterocarpus clade</taxon>
        <taxon>Arachis</taxon>
    </lineage>
</organism>